<keyword evidence="8 11" id="KW-0406">Ion transport</keyword>
<dbReference type="PANTHER" id="PTHR42823:SF3">
    <property type="entry name" value="ATP SYNTHASE SUBUNIT A, CHLOROPLASTIC"/>
    <property type="match status" value="1"/>
</dbReference>
<evidence type="ECO:0000256" key="3">
    <source>
        <dbReference type="ARBA" id="ARBA00022448"/>
    </source>
</evidence>
<evidence type="ECO:0000256" key="10">
    <source>
        <dbReference type="ARBA" id="ARBA00023310"/>
    </source>
</evidence>
<protein>
    <recommendedName>
        <fullName evidence="11 12">ATP synthase subunit a</fullName>
    </recommendedName>
    <alternativeName>
        <fullName evidence="11">ATP synthase F0 sector subunit a</fullName>
    </alternativeName>
    <alternativeName>
        <fullName evidence="11">F-ATPase subunit 6</fullName>
    </alternativeName>
</protein>
<organism evidence="13 14">
    <name type="scientific">Aeromicrobium terrae</name>
    <dbReference type="NCBI Taxonomy" id="2498846"/>
    <lineage>
        <taxon>Bacteria</taxon>
        <taxon>Bacillati</taxon>
        <taxon>Actinomycetota</taxon>
        <taxon>Actinomycetes</taxon>
        <taxon>Propionibacteriales</taxon>
        <taxon>Nocardioidaceae</taxon>
        <taxon>Aeromicrobium</taxon>
    </lineage>
</organism>
<gene>
    <name evidence="11 13" type="primary">atpB</name>
    <name evidence="13" type="ORF">FHP06_07460</name>
</gene>
<dbReference type="InterPro" id="IPR023011">
    <property type="entry name" value="ATP_synth_F0_asu_AS"/>
</dbReference>
<keyword evidence="3 11" id="KW-0813">Transport</keyword>
<dbReference type="NCBIfam" id="TIGR01131">
    <property type="entry name" value="ATP_synt_6_or_A"/>
    <property type="match status" value="1"/>
</dbReference>
<feature type="transmembrane region" description="Helical" evidence="11">
    <location>
        <begin position="120"/>
        <end position="138"/>
    </location>
</feature>
<keyword evidence="6 11" id="KW-0375">Hydrogen ion transport</keyword>
<dbReference type="InterPro" id="IPR000568">
    <property type="entry name" value="ATP_synth_F0_asu"/>
</dbReference>
<dbReference type="InterPro" id="IPR035908">
    <property type="entry name" value="F0_ATP_A_sf"/>
</dbReference>
<dbReference type="GO" id="GO:0005886">
    <property type="term" value="C:plasma membrane"/>
    <property type="evidence" value="ECO:0007669"/>
    <property type="project" value="UniProtKB-SubCell"/>
</dbReference>
<keyword evidence="5 11" id="KW-0812">Transmembrane</keyword>
<evidence type="ECO:0000256" key="11">
    <source>
        <dbReference type="HAMAP-Rule" id="MF_01393"/>
    </source>
</evidence>
<evidence type="ECO:0000256" key="7">
    <source>
        <dbReference type="ARBA" id="ARBA00022989"/>
    </source>
</evidence>
<evidence type="ECO:0000313" key="13">
    <source>
        <dbReference type="EMBL" id="TXL61261.1"/>
    </source>
</evidence>
<keyword evidence="7 11" id="KW-1133">Transmembrane helix</keyword>
<sequence>MTQSVLVSSDIEIGHHPTFSIGSFTFNSDTVTSTVIAGIIVIALGLMLRRSASAETPGKMQLAWEALVDWVTTEVEANLGKLNPFVIPLAVTLFVFILISNWVEVVPTEHKVPPATADTNLTYALGLVVIIAVQVYAVRERGLGDYAKGFLEPYPVMAPLTILEELIKPFTLALRLFGNIFAGGIMLLIIGLLPAYLTPLPTVPWKLFGMAIGVIQAFIFALLTILYFGMAAQGHGGGHDEAPAKEHEPELQPA</sequence>
<keyword evidence="9 11" id="KW-0472">Membrane</keyword>
<comment type="caution">
    <text evidence="13">The sequence shown here is derived from an EMBL/GenBank/DDBJ whole genome shotgun (WGS) entry which is preliminary data.</text>
</comment>
<dbReference type="GO" id="GO:0045259">
    <property type="term" value="C:proton-transporting ATP synthase complex"/>
    <property type="evidence" value="ECO:0007669"/>
    <property type="project" value="UniProtKB-KW"/>
</dbReference>
<feature type="transmembrane region" description="Helical" evidence="11">
    <location>
        <begin position="208"/>
        <end position="228"/>
    </location>
</feature>
<comment type="similarity">
    <text evidence="2 11 12">Belongs to the ATPase A chain family.</text>
</comment>
<dbReference type="Pfam" id="PF00119">
    <property type="entry name" value="ATP-synt_A"/>
    <property type="match status" value="1"/>
</dbReference>
<keyword evidence="11" id="KW-1003">Cell membrane</keyword>
<dbReference type="CDD" id="cd00310">
    <property type="entry name" value="ATP-synt_Fo_a_6"/>
    <property type="match status" value="1"/>
</dbReference>
<keyword evidence="14" id="KW-1185">Reference proteome</keyword>
<evidence type="ECO:0000313" key="14">
    <source>
        <dbReference type="Proteomes" id="UP000321571"/>
    </source>
</evidence>
<dbReference type="InterPro" id="IPR045082">
    <property type="entry name" value="ATP_syn_F0_a_bact/chloroplast"/>
</dbReference>
<dbReference type="PROSITE" id="PS00449">
    <property type="entry name" value="ATPASE_A"/>
    <property type="match status" value="1"/>
</dbReference>
<evidence type="ECO:0000256" key="6">
    <source>
        <dbReference type="ARBA" id="ARBA00022781"/>
    </source>
</evidence>
<dbReference type="PANTHER" id="PTHR42823">
    <property type="entry name" value="ATP SYNTHASE SUBUNIT A, CHLOROPLASTIC"/>
    <property type="match status" value="1"/>
</dbReference>
<accession>A0A5C8NKB6</accession>
<comment type="subcellular location">
    <subcellularLocation>
        <location evidence="11 12">Cell membrane</location>
        <topology evidence="11 12">Multi-pass membrane protein</topology>
    </subcellularLocation>
    <subcellularLocation>
        <location evidence="1">Membrane</location>
        <topology evidence="1">Multi-pass membrane protein</topology>
    </subcellularLocation>
</comment>
<dbReference type="GO" id="GO:0046933">
    <property type="term" value="F:proton-transporting ATP synthase activity, rotational mechanism"/>
    <property type="evidence" value="ECO:0007669"/>
    <property type="project" value="UniProtKB-UniRule"/>
</dbReference>
<dbReference type="RefSeq" id="WP_147685391.1">
    <property type="nucleotide sequence ID" value="NZ_VDUX01000003.1"/>
</dbReference>
<comment type="function">
    <text evidence="11 12">Key component of the proton channel; it plays a direct role in the translocation of protons across the membrane.</text>
</comment>
<reference evidence="13 14" key="1">
    <citation type="submission" date="2019-06" db="EMBL/GenBank/DDBJ databases">
        <title>Aeromicrobium sp. nov., isolated from a maize field.</title>
        <authorList>
            <person name="Lin S.-Y."/>
            <person name="Tsai C.-F."/>
            <person name="Young C.-C."/>
        </authorList>
    </citation>
    <scope>NUCLEOTIDE SEQUENCE [LARGE SCALE GENOMIC DNA]</scope>
    <source>
        <strain evidence="13 14">CC-CFT486</strain>
    </source>
</reference>
<dbReference type="HAMAP" id="MF_01393">
    <property type="entry name" value="ATP_synth_a_bact"/>
    <property type="match status" value="1"/>
</dbReference>
<evidence type="ECO:0000256" key="8">
    <source>
        <dbReference type="ARBA" id="ARBA00023065"/>
    </source>
</evidence>
<feature type="transmembrane region" description="Helical" evidence="11">
    <location>
        <begin position="82"/>
        <end position="100"/>
    </location>
</feature>
<dbReference type="OrthoDB" id="9809130at2"/>
<dbReference type="EMBL" id="VDUX01000003">
    <property type="protein sequence ID" value="TXL61261.1"/>
    <property type="molecule type" value="Genomic_DNA"/>
</dbReference>
<keyword evidence="10 11" id="KW-0066">ATP synthesis</keyword>
<evidence type="ECO:0000256" key="2">
    <source>
        <dbReference type="ARBA" id="ARBA00006810"/>
    </source>
</evidence>
<dbReference type="SUPFAM" id="SSF81336">
    <property type="entry name" value="F1F0 ATP synthase subunit A"/>
    <property type="match status" value="1"/>
</dbReference>
<evidence type="ECO:0000256" key="5">
    <source>
        <dbReference type="ARBA" id="ARBA00022692"/>
    </source>
</evidence>
<proteinExistence type="inferred from homology"/>
<evidence type="ECO:0000256" key="1">
    <source>
        <dbReference type="ARBA" id="ARBA00004141"/>
    </source>
</evidence>
<evidence type="ECO:0000256" key="4">
    <source>
        <dbReference type="ARBA" id="ARBA00022547"/>
    </source>
</evidence>
<evidence type="ECO:0000256" key="12">
    <source>
        <dbReference type="RuleBase" id="RU000483"/>
    </source>
</evidence>
<dbReference type="GO" id="GO:0042777">
    <property type="term" value="P:proton motive force-driven plasma membrane ATP synthesis"/>
    <property type="evidence" value="ECO:0007669"/>
    <property type="project" value="TreeGrafter"/>
</dbReference>
<dbReference type="PRINTS" id="PR00123">
    <property type="entry name" value="ATPASEA"/>
</dbReference>
<feature type="transmembrane region" description="Helical" evidence="11">
    <location>
        <begin position="30"/>
        <end position="48"/>
    </location>
</feature>
<keyword evidence="4 11" id="KW-0138">CF(0)</keyword>
<feature type="transmembrane region" description="Helical" evidence="11">
    <location>
        <begin position="176"/>
        <end position="196"/>
    </location>
</feature>
<evidence type="ECO:0000256" key="9">
    <source>
        <dbReference type="ARBA" id="ARBA00023136"/>
    </source>
</evidence>
<dbReference type="Proteomes" id="UP000321571">
    <property type="component" value="Unassembled WGS sequence"/>
</dbReference>
<dbReference type="Gene3D" id="1.20.120.220">
    <property type="entry name" value="ATP synthase, F0 complex, subunit A"/>
    <property type="match status" value="1"/>
</dbReference>
<name>A0A5C8NKB6_9ACTN</name>
<dbReference type="AlphaFoldDB" id="A0A5C8NKB6"/>